<gene>
    <name evidence="1" type="ORF">E2C01_034311</name>
</gene>
<keyword evidence="2" id="KW-1185">Reference proteome</keyword>
<protein>
    <submittedName>
        <fullName evidence="1">Uncharacterized protein</fullName>
    </submittedName>
</protein>
<dbReference type="Proteomes" id="UP000324222">
    <property type="component" value="Unassembled WGS sequence"/>
</dbReference>
<dbReference type="EMBL" id="VSRR010004799">
    <property type="protein sequence ID" value="MPC40744.1"/>
    <property type="molecule type" value="Genomic_DNA"/>
</dbReference>
<organism evidence="1 2">
    <name type="scientific">Portunus trituberculatus</name>
    <name type="common">Swimming crab</name>
    <name type="synonym">Neptunus trituberculatus</name>
    <dbReference type="NCBI Taxonomy" id="210409"/>
    <lineage>
        <taxon>Eukaryota</taxon>
        <taxon>Metazoa</taxon>
        <taxon>Ecdysozoa</taxon>
        <taxon>Arthropoda</taxon>
        <taxon>Crustacea</taxon>
        <taxon>Multicrustacea</taxon>
        <taxon>Malacostraca</taxon>
        <taxon>Eumalacostraca</taxon>
        <taxon>Eucarida</taxon>
        <taxon>Decapoda</taxon>
        <taxon>Pleocyemata</taxon>
        <taxon>Brachyura</taxon>
        <taxon>Eubrachyura</taxon>
        <taxon>Portunoidea</taxon>
        <taxon>Portunidae</taxon>
        <taxon>Portuninae</taxon>
        <taxon>Portunus</taxon>
    </lineage>
</organism>
<accession>A0A5B7F871</accession>
<name>A0A5B7F871_PORTR</name>
<proteinExistence type="predicted"/>
<comment type="caution">
    <text evidence="1">The sequence shown here is derived from an EMBL/GenBank/DDBJ whole genome shotgun (WGS) entry which is preliminary data.</text>
</comment>
<reference evidence="1 2" key="1">
    <citation type="submission" date="2019-05" db="EMBL/GenBank/DDBJ databases">
        <title>Another draft genome of Portunus trituberculatus and its Hox gene families provides insights of decapod evolution.</title>
        <authorList>
            <person name="Jeong J.-H."/>
            <person name="Song I."/>
            <person name="Kim S."/>
            <person name="Choi T."/>
            <person name="Kim D."/>
            <person name="Ryu S."/>
            <person name="Kim W."/>
        </authorList>
    </citation>
    <scope>NUCLEOTIDE SEQUENCE [LARGE SCALE GENOMIC DNA]</scope>
    <source>
        <tissue evidence="1">Muscle</tissue>
    </source>
</reference>
<dbReference type="AlphaFoldDB" id="A0A5B7F871"/>
<sequence>MLTKINCDNDECDCDDADDDGRTRHHCLEVPGGPRQLSPLMGRCPGGTRCRLHCRGLLPLTQPTHVCYRIQLSTRCLHVLLRSRARHVNQCRSLAAQPEEPGSRTFCYSNAIHHQTLMLLKGFGLSGQSLNRSRRGELSLPACRPGLETSFKCVYEVFRLFLEIAGTIEGCHTPLAPHYRPQRCFVAAVSYPPLCDVRLNSCVWYYEEGLLASRRSRRSRGFLMLTSRLQTVFLATAALQFSRVRVGPNERLEEAFLADKKME</sequence>
<evidence type="ECO:0000313" key="2">
    <source>
        <dbReference type="Proteomes" id="UP000324222"/>
    </source>
</evidence>
<evidence type="ECO:0000313" key="1">
    <source>
        <dbReference type="EMBL" id="MPC40744.1"/>
    </source>
</evidence>